<dbReference type="Gene3D" id="3.40.190.10">
    <property type="entry name" value="Periplasmic binding protein-like II"/>
    <property type="match status" value="1"/>
</dbReference>
<dbReference type="InterPro" id="IPR039424">
    <property type="entry name" value="SBP_5"/>
</dbReference>
<dbReference type="InterPro" id="IPR030678">
    <property type="entry name" value="Peptide/Ni-bd"/>
</dbReference>
<reference evidence="2" key="2">
    <citation type="submission" date="2020-09" db="EMBL/GenBank/DDBJ databases">
        <authorList>
            <person name="Sun Q."/>
            <person name="Zhou Y."/>
        </authorList>
    </citation>
    <scope>NUCLEOTIDE SEQUENCE</scope>
    <source>
        <strain evidence="2">CGMCC 4.5737</strain>
    </source>
</reference>
<keyword evidence="3" id="KW-1185">Reference proteome</keyword>
<name>A0A8J3C6R1_9PSEU</name>
<dbReference type="GO" id="GO:0042597">
    <property type="term" value="C:periplasmic space"/>
    <property type="evidence" value="ECO:0007669"/>
    <property type="project" value="UniProtKB-ARBA"/>
</dbReference>
<gene>
    <name evidence="2" type="ORF">GCM10012275_11140</name>
</gene>
<dbReference type="PANTHER" id="PTHR30290:SF65">
    <property type="entry name" value="MONOACYL PHOSPHATIDYLINOSITOL TETRAMANNOSIDE-BINDING PROTEIN LPQW-RELATED"/>
    <property type="match status" value="1"/>
</dbReference>
<evidence type="ECO:0000313" key="3">
    <source>
        <dbReference type="Proteomes" id="UP000637578"/>
    </source>
</evidence>
<accession>A0A8J3C6R1</accession>
<dbReference type="CDD" id="cd08501">
    <property type="entry name" value="PBP2_Lpqw"/>
    <property type="match status" value="1"/>
</dbReference>
<dbReference type="InterPro" id="IPR000914">
    <property type="entry name" value="SBP_5_dom"/>
</dbReference>
<reference evidence="2" key="1">
    <citation type="journal article" date="2014" name="Int. J. Syst. Evol. Microbiol.">
        <title>Complete genome sequence of Corynebacterium casei LMG S-19264T (=DSM 44701T), isolated from a smear-ripened cheese.</title>
        <authorList>
            <consortium name="US DOE Joint Genome Institute (JGI-PGF)"/>
            <person name="Walter F."/>
            <person name="Albersmeier A."/>
            <person name="Kalinowski J."/>
            <person name="Ruckert C."/>
        </authorList>
    </citation>
    <scope>NUCLEOTIDE SEQUENCE</scope>
    <source>
        <strain evidence="2">CGMCC 4.5737</strain>
    </source>
</reference>
<sequence length="548" mass="61632">MALTAVTLFLSACGGVGGNGTGVGPEIGHNDIAPRQPEHLVDGGELRWPVSSFPDNFNYLHVDGNERGVYEIVAAILPTPVRFAADGSVQPNPDYVESLELTGRDPQVVTYRLNPRARWSDGTPVTWRDFRSQWLAMRGTDAAFRIVAANGYERIGDIARGVDDFEVRMTFTERFADWKAVFDVLYPQRMTSDPNLFNVGWKNQVPVTAGPFRVERIDRTAKTVALARDPNWWGERPRLERIFFRTVPPDAQVDALANGELDFADIGDDVNAFQRASGLPRVEIRRASAPHIRQITFNGGRGSVLADQELRLALQRAIDRRAITSALVGRIDPGARPLGNHIYGREMRYYRDNSQIVAFDPEAAMQKLDELGWRRDGDVRRKDGRELRIRDVVPARKPSSEQEAKLVQQQLGRIGVRVDIVRVPGDDFFDKYVNVGDFDITHFGWVGTSFPISSKASIYRVQDQVRQNYGRIGNETINQLFDAASRELDEQRAAELANRIDEEIWRSGHSLVTYQRPDVVAVRRGLSNLGARGFMNPPLYTRIGYVQG</sequence>
<dbReference type="Pfam" id="PF00496">
    <property type="entry name" value="SBP_bac_5"/>
    <property type="match status" value="1"/>
</dbReference>
<dbReference type="EMBL" id="BMMK01000003">
    <property type="protein sequence ID" value="GGM41954.1"/>
    <property type="molecule type" value="Genomic_DNA"/>
</dbReference>
<comment type="caution">
    <text evidence="2">The sequence shown here is derived from an EMBL/GenBank/DDBJ whole genome shotgun (WGS) entry which is preliminary data.</text>
</comment>
<dbReference type="PANTHER" id="PTHR30290">
    <property type="entry name" value="PERIPLASMIC BINDING COMPONENT OF ABC TRANSPORTER"/>
    <property type="match status" value="1"/>
</dbReference>
<evidence type="ECO:0000259" key="1">
    <source>
        <dbReference type="Pfam" id="PF00496"/>
    </source>
</evidence>
<protein>
    <recommendedName>
        <fullName evidence="1">Solute-binding protein family 5 domain-containing protein</fullName>
    </recommendedName>
</protein>
<evidence type="ECO:0000313" key="2">
    <source>
        <dbReference type="EMBL" id="GGM41954.1"/>
    </source>
</evidence>
<organism evidence="2 3">
    <name type="scientific">Longimycelium tulufanense</name>
    <dbReference type="NCBI Taxonomy" id="907463"/>
    <lineage>
        <taxon>Bacteria</taxon>
        <taxon>Bacillati</taxon>
        <taxon>Actinomycetota</taxon>
        <taxon>Actinomycetes</taxon>
        <taxon>Pseudonocardiales</taxon>
        <taxon>Pseudonocardiaceae</taxon>
        <taxon>Longimycelium</taxon>
    </lineage>
</organism>
<dbReference type="Gene3D" id="3.90.76.10">
    <property type="entry name" value="Dipeptide-binding Protein, Domain 1"/>
    <property type="match status" value="1"/>
</dbReference>
<dbReference type="GO" id="GO:1904680">
    <property type="term" value="F:peptide transmembrane transporter activity"/>
    <property type="evidence" value="ECO:0007669"/>
    <property type="project" value="TreeGrafter"/>
</dbReference>
<dbReference type="GO" id="GO:0015833">
    <property type="term" value="P:peptide transport"/>
    <property type="evidence" value="ECO:0007669"/>
    <property type="project" value="TreeGrafter"/>
</dbReference>
<feature type="domain" description="Solute-binding protein family 5" evidence="1">
    <location>
        <begin position="91"/>
        <end position="451"/>
    </location>
</feature>
<dbReference type="AlphaFoldDB" id="A0A8J3C6R1"/>
<dbReference type="SUPFAM" id="SSF53850">
    <property type="entry name" value="Periplasmic binding protein-like II"/>
    <property type="match status" value="1"/>
</dbReference>
<proteinExistence type="predicted"/>
<dbReference type="PIRSF" id="PIRSF002741">
    <property type="entry name" value="MppA"/>
    <property type="match status" value="1"/>
</dbReference>
<dbReference type="Proteomes" id="UP000637578">
    <property type="component" value="Unassembled WGS sequence"/>
</dbReference>
<dbReference type="GO" id="GO:0043190">
    <property type="term" value="C:ATP-binding cassette (ABC) transporter complex"/>
    <property type="evidence" value="ECO:0007669"/>
    <property type="project" value="InterPro"/>
</dbReference>
<dbReference type="Gene3D" id="3.10.105.10">
    <property type="entry name" value="Dipeptide-binding Protein, Domain 3"/>
    <property type="match status" value="1"/>
</dbReference>